<keyword evidence="8" id="KW-1185">Reference proteome</keyword>
<reference evidence="7" key="2">
    <citation type="submission" date="2020-06" db="EMBL/GenBank/DDBJ databases">
        <title>Helianthus annuus Genome sequencing and assembly Release 2.</title>
        <authorList>
            <person name="Gouzy J."/>
            <person name="Langlade N."/>
            <person name="Munos S."/>
        </authorList>
    </citation>
    <scope>NUCLEOTIDE SEQUENCE</scope>
    <source>
        <tissue evidence="7">Leaves</tissue>
    </source>
</reference>
<dbReference type="PROSITE" id="PS00375">
    <property type="entry name" value="UDPGT"/>
    <property type="match status" value="1"/>
</dbReference>
<reference evidence="7" key="1">
    <citation type="journal article" date="2017" name="Nature">
        <title>The sunflower genome provides insights into oil metabolism, flowering and Asterid evolution.</title>
        <authorList>
            <person name="Badouin H."/>
            <person name="Gouzy J."/>
            <person name="Grassa C.J."/>
            <person name="Murat F."/>
            <person name="Staton S.E."/>
            <person name="Cottret L."/>
            <person name="Lelandais-Briere C."/>
            <person name="Owens G.L."/>
            <person name="Carrere S."/>
            <person name="Mayjonade B."/>
            <person name="Legrand L."/>
            <person name="Gill N."/>
            <person name="Kane N.C."/>
            <person name="Bowers J.E."/>
            <person name="Hubner S."/>
            <person name="Bellec A."/>
            <person name="Berard A."/>
            <person name="Berges H."/>
            <person name="Blanchet N."/>
            <person name="Boniface M.C."/>
            <person name="Brunel D."/>
            <person name="Catrice O."/>
            <person name="Chaidir N."/>
            <person name="Claudel C."/>
            <person name="Donnadieu C."/>
            <person name="Faraut T."/>
            <person name="Fievet G."/>
            <person name="Helmstetter N."/>
            <person name="King M."/>
            <person name="Knapp S.J."/>
            <person name="Lai Z."/>
            <person name="Le Paslier M.C."/>
            <person name="Lippi Y."/>
            <person name="Lorenzon L."/>
            <person name="Mandel J.R."/>
            <person name="Marage G."/>
            <person name="Marchand G."/>
            <person name="Marquand E."/>
            <person name="Bret-Mestries E."/>
            <person name="Morien E."/>
            <person name="Nambeesan S."/>
            <person name="Nguyen T."/>
            <person name="Pegot-Espagnet P."/>
            <person name="Pouilly N."/>
            <person name="Raftis F."/>
            <person name="Sallet E."/>
            <person name="Schiex T."/>
            <person name="Thomas J."/>
            <person name="Vandecasteele C."/>
            <person name="Vares D."/>
            <person name="Vear F."/>
            <person name="Vautrin S."/>
            <person name="Crespi M."/>
            <person name="Mangin B."/>
            <person name="Burke J.M."/>
            <person name="Salse J."/>
            <person name="Munos S."/>
            <person name="Vincourt P."/>
            <person name="Rieseberg L.H."/>
            <person name="Langlade N.B."/>
        </authorList>
    </citation>
    <scope>NUCLEOTIDE SEQUENCE</scope>
    <source>
        <tissue evidence="7">Leaves</tissue>
    </source>
</reference>
<dbReference type="SUPFAM" id="SSF53756">
    <property type="entry name" value="UDP-Glycosyltransferase/glycogen phosphorylase"/>
    <property type="match status" value="1"/>
</dbReference>
<evidence type="ECO:0000256" key="1">
    <source>
        <dbReference type="ARBA" id="ARBA00009995"/>
    </source>
</evidence>
<evidence type="ECO:0000313" key="7">
    <source>
        <dbReference type="EMBL" id="KAF5816571.1"/>
    </source>
</evidence>
<dbReference type="OrthoDB" id="5835829at2759"/>
<dbReference type="Proteomes" id="UP000215914">
    <property type="component" value="Unassembled WGS sequence"/>
</dbReference>
<dbReference type="GO" id="GO:0035251">
    <property type="term" value="F:UDP-glucosyltransferase activity"/>
    <property type="evidence" value="ECO:0007669"/>
    <property type="project" value="InterPro"/>
</dbReference>
<dbReference type="FunFam" id="3.40.50.2000:FF:000080">
    <property type="entry name" value="Glycosyltransferase"/>
    <property type="match status" value="1"/>
</dbReference>
<dbReference type="Pfam" id="PF00201">
    <property type="entry name" value="UDPGT"/>
    <property type="match status" value="1"/>
</dbReference>
<dbReference type="CDD" id="cd03784">
    <property type="entry name" value="GT1_Gtf-like"/>
    <property type="match status" value="1"/>
</dbReference>
<evidence type="ECO:0000256" key="2">
    <source>
        <dbReference type="ARBA" id="ARBA00022676"/>
    </source>
</evidence>
<dbReference type="InterPro" id="IPR035595">
    <property type="entry name" value="UDP_glycos_trans_CS"/>
</dbReference>
<gene>
    <name evidence="7" type="ORF">HanXRQr2_Chr03g0135741</name>
</gene>
<protein>
    <recommendedName>
        <fullName evidence="6">Glycosyltransferase</fullName>
        <ecNumber evidence="6">2.4.1.-</ecNumber>
    </recommendedName>
</protein>
<dbReference type="EMBL" id="MNCJ02000318">
    <property type="protein sequence ID" value="KAF5816571.1"/>
    <property type="molecule type" value="Genomic_DNA"/>
</dbReference>
<dbReference type="Gene3D" id="3.40.50.2000">
    <property type="entry name" value="Glycogen Phosphorylase B"/>
    <property type="match status" value="2"/>
</dbReference>
<evidence type="ECO:0000256" key="4">
    <source>
        <dbReference type="ARBA" id="ARBA00053747"/>
    </source>
</evidence>
<dbReference type="PANTHER" id="PTHR48048">
    <property type="entry name" value="GLYCOSYLTRANSFERASE"/>
    <property type="match status" value="1"/>
</dbReference>
<evidence type="ECO:0000256" key="5">
    <source>
        <dbReference type="RuleBase" id="RU003718"/>
    </source>
</evidence>
<evidence type="ECO:0000256" key="3">
    <source>
        <dbReference type="ARBA" id="ARBA00022679"/>
    </source>
</evidence>
<dbReference type="EC" id="2.4.1.-" evidence="6"/>
<name>A0A9K3JK71_HELAN</name>
<comment type="function">
    <text evidence="4">May glycosylate diterpenes or flavonols in leaves.</text>
</comment>
<evidence type="ECO:0000313" key="8">
    <source>
        <dbReference type="Proteomes" id="UP000215914"/>
    </source>
</evidence>
<keyword evidence="2 5" id="KW-0328">Glycosyltransferase</keyword>
<comment type="similarity">
    <text evidence="1 5">Belongs to the UDP-glycosyltransferase family.</text>
</comment>
<organism evidence="7 8">
    <name type="scientific">Helianthus annuus</name>
    <name type="common">Common sunflower</name>
    <dbReference type="NCBI Taxonomy" id="4232"/>
    <lineage>
        <taxon>Eukaryota</taxon>
        <taxon>Viridiplantae</taxon>
        <taxon>Streptophyta</taxon>
        <taxon>Embryophyta</taxon>
        <taxon>Tracheophyta</taxon>
        <taxon>Spermatophyta</taxon>
        <taxon>Magnoliopsida</taxon>
        <taxon>eudicotyledons</taxon>
        <taxon>Gunneridae</taxon>
        <taxon>Pentapetalae</taxon>
        <taxon>asterids</taxon>
        <taxon>campanulids</taxon>
        <taxon>Asterales</taxon>
        <taxon>Asteraceae</taxon>
        <taxon>Asteroideae</taxon>
        <taxon>Heliantheae alliance</taxon>
        <taxon>Heliantheae</taxon>
        <taxon>Helianthus</taxon>
    </lineage>
</organism>
<dbReference type="Gramene" id="mRNA:HanXRQr2_Chr03g0135741">
    <property type="protein sequence ID" value="CDS:HanXRQr2_Chr03g0135741.1"/>
    <property type="gene ID" value="HanXRQr2_Chr03g0135741"/>
</dbReference>
<keyword evidence="3 5" id="KW-0808">Transferase</keyword>
<accession>A0A9K3JK71</accession>
<dbReference type="PANTHER" id="PTHR48048:SF45">
    <property type="entry name" value="GLYCOSYLTRANSFERASE"/>
    <property type="match status" value="1"/>
</dbReference>
<evidence type="ECO:0000256" key="6">
    <source>
        <dbReference type="RuleBase" id="RU362057"/>
    </source>
</evidence>
<dbReference type="AlphaFoldDB" id="A0A9K3JK71"/>
<dbReference type="InterPro" id="IPR050481">
    <property type="entry name" value="UDP-glycosyltransf_plant"/>
</dbReference>
<comment type="caution">
    <text evidence="7">The sequence shown here is derived from an EMBL/GenBank/DDBJ whole genome shotgun (WGS) entry which is preliminary data.</text>
</comment>
<proteinExistence type="inferred from homology"/>
<dbReference type="InterPro" id="IPR002213">
    <property type="entry name" value="UDP_glucos_trans"/>
</dbReference>
<sequence length="518" mass="57229">MHNITKTCLNFITNARYLISSNKPNSLTKTKMANMVAKLVFIPAPGLGHIMSTIEIAKLFVNRDQRFSITVLVIKPPSSGSGSTITTYIESLAKNNTDRISFVELPQQEIAPPSDSKGPLASYNEFIKSHCKYVKNIVADMISQTGSGQVAGFVIDMFCTCMIDVANEFDVATYVFFTSNASFLGFKFFIQTFNDEQNQDVVELGHSDTEITVPTFVKPMPTKVFPTVFQTRETVDIVLSAVRRMRDVKAIIVNSFLEVETHAIESLSADNTIPPVYPVGPILNLEGGTGGGGKPLDDDVIKWLDNQPPSSVIFLCFGSMGNFDEVQVKEIARALEQSGVRFVWSLRKPPPDKTSHVTIEYEDFRVVLPEGFLERTVGIGKVIGWAPQVAVLGHRAVGGFVSHCGWNSLLESLWFSVPVATWPMYAEQQINAFEMVVELGLSVEIKLDYKRDSFIPMAESVVVPAEEIETGIGRLMEDDLVRAKVKKMSEKSRSTVLEGGSSYAYFGSLIQDLITNIS</sequence>
<dbReference type="FunFam" id="3.40.50.2000:FF:000056">
    <property type="entry name" value="Glycosyltransferase"/>
    <property type="match status" value="1"/>
</dbReference>